<feature type="transmembrane region" description="Helical" evidence="1">
    <location>
        <begin position="22"/>
        <end position="43"/>
    </location>
</feature>
<protein>
    <submittedName>
        <fullName evidence="3">von Willebrand factor type A domain protein</fullName>
    </submittedName>
</protein>
<dbReference type="AlphaFoldDB" id="A0A087EFJ4"/>
<dbReference type="Proteomes" id="UP000029080">
    <property type="component" value="Unassembled WGS sequence"/>
</dbReference>
<dbReference type="eggNOG" id="COG2304">
    <property type="taxonomic scope" value="Bacteria"/>
</dbReference>
<evidence type="ECO:0000313" key="4">
    <source>
        <dbReference type="Proteomes" id="UP000029080"/>
    </source>
</evidence>
<dbReference type="InterPro" id="IPR036465">
    <property type="entry name" value="vWFA_dom_sf"/>
</dbReference>
<comment type="caution">
    <text evidence="3">The sequence shown here is derived from an EMBL/GenBank/DDBJ whole genome shotgun (WGS) entry which is preliminary data.</text>
</comment>
<gene>
    <name evidence="3" type="ORF">BITS_1230</name>
</gene>
<evidence type="ECO:0000259" key="2">
    <source>
        <dbReference type="PROSITE" id="PS50234"/>
    </source>
</evidence>
<dbReference type="STRING" id="356829.BITS_1230"/>
<evidence type="ECO:0000256" key="1">
    <source>
        <dbReference type="SAM" id="Phobius"/>
    </source>
</evidence>
<organism evidence="3 4">
    <name type="scientific">Bifidobacterium tsurumiense</name>
    <dbReference type="NCBI Taxonomy" id="356829"/>
    <lineage>
        <taxon>Bacteria</taxon>
        <taxon>Bacillati</taxon>
        <taxon>Actinomycetota</taxon>
        <taxon>Actinomycetes</taxon>
        <taxon>Bifidobacteriales</taxon>
        <taxon>Bifidobacteriaceae</taxon>
        <taxon>Bifidobacterium</taxon>
    </lineage>
</organism>
<dbReference type="PROSITE" id="PS50234">
    <property type="entry name" value="VWFA"/>
    <property type="match status" value="1"/>
</dbReference>
<name>A0A087EFJ4_9BIFI</name>
<dbReference type="SUPFAM" id="SSF53300">
    <property type="entry name" value="vWA-like"/>
    <property type="match status" value="1"/>
</dbReference>
<keyword evidence="1" id="KW-0472">Membrane</keyword>
<sequence length="366" mass="39876">MITVSGSQLAAVTTSSSFTFHWPWAIAIAVGVAVIAIVIAVLFSRKPQHEDFRVFSLDEDLNTEHASHAFRIWRSLSRAAIALLGISLCVSIVLLARPMQVNTADERSGSRDIVLCLDVSGSTLPYDREVIETYLKLVDNFQGERIGLSIFNSTSRTVFPLTDDYDLVTSQLKQASDLLQGVQSQDDIDNMSDQDYQQISDWLDGTQNRTEATSLIGDGLVSCAAMLPGFTYGSSTSSSGVQRAASIVLATDNVVSGTPTYTLTQALDLVQSADITVDGLYSGPTQSESDETTLEMKQEIESHGGVFLTQSADVSIEQLVEQIERRKDNANESNEQAALIDAPGWWTAVIAVLVAAWLLCAWRLKR</sequence>
<proteinExistence type="predicted"/>
<keyword evidence="4" id="KW-1185">Reference proteome</keyword>
<accession>A0A087EFJ4</accession>
<keyword evidence="1" id="KW-0812">Transmembrane</keyword>
<dbReference type="Gene3D" id="3.40.50.410">
    <property type="entry name" value="von Willebrand factor, type A domain"/>
    <property type="match status" value="1"/>
</dbReference>
<feature type="domain" description="VWFA" evidence="2">
    <location>
        <begin position="112"/>
        <end position="323"/>
    </location>
</feature>
<feature type="transmembrane region" description="Helical" evidence="1">
    <location>
        <begin position="344"/>
        <end position="364"/>
    </location>
</feature>
<reference evidence="3 4" key="1">
    <citation type="submission" date="2014-03" db="EMBL/GenBank/DDBJ databases">
        <title>Genomics of Bifidobacteria.</title>
        <authorList>
            <person name="Ventura M."/>
            <person name="Milani C."/>
            <person name="Lugli G.A."/>
        </authorList>
    </citation>
    <scope>NUCLEOTIDE SEQUENCE [LARGE SCALE GENOMIC DNA]</scope>
    <source>
        <strain evidence="3 4">JCM 13495</strain>
    </source>
</reference>
<dbReference type="EMBL" id="JGZU01000007">
    <property type="protein sequence ID" value="KFJ06545.1"/>
    <property type="molecule type" value="Genomic_DNA"/>
</dbReference>
<feature type="transmembrane region" description="Helical" evidence="1">
    <location>
        <begin position="79"/>
        <end position="96"/>
    </location>
</feature>
<evidence type="ECO:0000313" key="3">
    <source>
        <dbReference type="EMBL" id="KFJ06545.1"/>
    </source>
</evidence>
<keyword evidence="1" id="KW-1133">Transmembrane helix</keyword>
<dbReference type="InterPro" id="IPR002035">
    <property type="entry name" value="VWF_A"/>
</dbReference>